<dbReference type="GO" id="GO:0004045">
    <property type="term" value="F:peptidyl-tRNA hydrolase activity"/>
    <property type="evidence" value="ECO:0007669"/>
    <property type="project" value="UniProtKB-EC"/>
</dbReference>
<organism evidence="4 5">
    <name type="scientific">Saccharopolyspora dendranthemae</name>
    <dbReference type="NCBI Taxonomy" id="1181886"/>
    <lineage>
        <taxon>Bacteria</taxon>
        <taxon>Bacillati</taxon>
        <taxon>Actinomycetota</taxon>
        <taxon>Actinomycetes</taxon>
        <taxon>Pseudonocardiales</taxon>
        <taxon>Pseudonocardiaceae</taxon>
        <taxon>Saccharopolyspora</taxon>
    </lineage>
</organism>
<dbReference type="SUPFAM" id="SSF102462">
    <property type="entry name" value="Peptidyl-tRNA hydrolase II"/>
    <property type="match status" value="1"/>
</dbReference>
<evidence type="ECO:0000313" key="4">
    <source>
        <dbReference type="EMBL" id="TWF93434.1"/>
    </source>
</evidence>
<evidence type="ECO:0000313" key="5">
    <source>
        <dbReference type="Proteomes" id="UP000316184"/>
    </source>
</evidence>
<keyword evidence="5" id="KW-1185">Reference proteome</keyword>
<dbReference type="AlphaFoldDB" id="A0A561U235"/>
<dbReference type="Pfam" id="PF01981">
    <property type="entry name" value="PTH2"/>
    <property type="match status" value="1"/>
</dbReference>
<dbReference type="Proteomes" id="UP000316184">
    <property type="component" value="Unassembled WGS sequence"/>
</dbReference>
<evidence type="ECO:0000256" key="1">
    <source>
        <dbReference type="ARBA" id="ARBA00013260"/>
    </source>
</evidence>
<sequence>MPLSVLDPLLSRYAQWLSLTGEATADTSDEDPEQVVLMPMVLRIERREPPARTALLEAAAAAALAVCLDERCAPGGEWHEAMHGWISGRIRKVTRRARGAHWEAVQSLPGITVEVDGAEVRALLPMRVADMPKELSRLQISGSELEPDEPGEVAHGVPVLWLNPDVPMSAGKSAAQVGHATMILAAQLHGEGMDRALERWAADGYPCAVRQATPETWADLHPGDDPETAWRKSRVAMVRDAGFTEVDPGTVTVLAQWRLTWVELPPGQRSADLLDREDRF</sequence>
<comment type="caution">
    <text evidence="4">The sequence shown here is derived from an EMBL/GenBank/DDBJ whole genome shotgun (WGS) entry which is preliminary data.</text>
</comment>
<name>A0A561U235_9PSEU</name>
<dbReference type="Gene3D" id="3.40.1490.10">
    <property type="entry name" value="Bit1"/>
    <property type="match status" value="1"/>
</dbReference>
<comment type="catalytic activity">
    <reaction evidence="3">
        <text>an N-acyl-L-alpha-aminoacyl-tRNA + H2O = an N-acyl-L-amino acid + a tRNA + H(+)</text>
        <dbReference type="Rhea" id="RHEA:54448"/>
        <dbReference type="Rhea" id="RHEA-COMP:10123"/>
        <dbReference type="Rhea" id="RHEA-COMP:13883"/>
        <dbReference type="ChEBI" id="CHEBI:15377"/>
        <dbReference type="ChEBI" id="CHEBI:15378"/>
        <dbReference type="ChEBI" id="CHEBI:59874"/>
        <dbReference type="ChEBI" id="CHEBI:78442"/>
        <dbReference type="ChEBI" id="CHEBI:138191"/>
        <dbReference type="EC" id="3.1.1.29"/>
    </reaction>
</comment>
<dbReference type="EMBL" id="VIWX01000005">
    <property type="protein sequence ID" value="TWF93434.1"/>
    <property type="molecule type" value="Genomic_DNA"/>
</dbReference>
<evidence type="ECO:0000256" key="2">
    <source>
        <dbReference type="ARBA" id="ARBA00022801"/>
    </source>
</evidence>
<evidence type="ECO:0000256" key="3">
    <source>
        <dbReference type="ARBA" id="ARBA00048707"/>
    </source>
</evidence>
<dbReference type="InterPro" id="IPR023476">
    <property type="entry name" value="Pep_tRNA_hydro_II_dom_sf"/>
</dbReference>
<reference evidence="4 5" key="1">
    <citation type="submission" date="2019-06" db="EMBL/GenBank/DDBJ databases">
        <title>Sequencing the genomes of 1000 actinobacteria strains.</title>
        <authorList>
            <person name="Klenk H.-P."/>
        </authorList>
    </citation>
    <scope>NUCLEOTIDE SEQUENCE [LARGE SCALE GENOMIC DNA]</scope>
    <source>
        <strain evidence="4 5">DSM 46699</strain>
    </source>
</reference>
<keyword evidence="2 4" id="KW-0378">Hydrolase</keyword>
<accession>A0A561U235</accession>
<dbReference type="EC" id="3.1.1.29" evidence="1"/>
<proteinExistence type="predicted"/>
<protein>
    <recommendedName>
        <fullName evidence="1">peptidyl-tRNA hydrolase</fullName>
        <ecNumber evidence="1">3.1.1.29</ecNumber>
    </recommendedName>
</protein>
<dbReference type="InterPro" id="IPR002833">
    <property type="entry name" value="PTH2"/>
</dbReference>
<gene>
    <name evidence="4" type="ORF">FHU35_15278</name>
</gene>